<name>A0A5E6Y3A9_PSEFL</name>
<dbReference type="AlphaFoldDB" id="A0A5E6Y3A9"/>
<dbReference type="Proteomes" id="UP000349468">
    <property type="component" value="Unassembled WGS sequence"/>
</dbReference>
<sequence>MEDELEQRALYSIKESVKGLALTTERLADQLDELETDHKQHYEDLCSYLLNGPQTHFLKSLVRLNTSKRF</sequence>
<proteinExistence type="predicted"/>
<evidence type="ECO:0000313" key="3">
    <source>
        <dbReference type="EMBL" id="VVP61004.1"/>
    </source>
</evidence>
<evidence type="ECO:0000256" key="1">
    <source>
        <dbReference type="SAM" id="Coils"/>
    </source>
</evidence>
<evidence type="ECO:0000313" key="5">
    <source>
        <dbReference type="Proteomes" id="UP000349468"/>
    </source>
</evidence>
<evidence type="ECO:0000313" key="2">
    <source>
        <dbReference type="EMBL" id="VVN47970.1"/>
    </source>
</evidence>
<evidence type="ECO:0000313" key="4">
    <source>
        <dbReference type="Proteomes" id="UP000327167"/>
    </source>
</evidence>
<organism evidence="2 4">
    <name type="scientific">Pseudomonas fluorescens</name>
    <dbReference type="NCBI Taxonomy" id="294"/>
    <lineage>
        <taxon>Bacteria</taxon>
        <taxon>Pseudomonadati</taxon>
        <taxon>Pseudomonadota</taxon>
        <taxon>Gammaproteobacteria</taxon>
        <taxon>Pseudomonadales</taxon>
        <taxon>Pseudomonadaceae</taxon>
        <taxon>Pseudomonas</taxon>
    </lineage>
</organism>
<dbReference type="EMBL" id="CABVHJ010000043">
    <property type="protein sequence ID" value="VVN47970.1"/>
    <property type="molecule type" value="Genomic_DNA"/>
</dbReference>
<feature type="coiled-coil region" evidence="1">
    <location>
        <begin position="17"/>
        <end position="44"/>
    </location>
</feature>
<dbReference type="EMBL" id="CABVIK010000032">
    <property type="protein sequence ID" value="VVP61004.1"/>
    <property type="molecule type" value="Genomic_DNA"/>
</dbReference>
<protein>
    <submittedName>
        <fullName evidence="2">Uncharacterized protein</fullName>
    </submittedName>
</protein>
<reference evidence="4 5" key="1">
    <citation type="submission" date="2019-09" db="EMBL/GenBank/DDBJ databases">
        <authorList>
            <person name="Chandra G."/>
            <person name="Truman W A."/>
        </authorList>
    </citation>
    <scope>NUCLEOTIDE SEQUENCE [LARGE SCALE GENOMIC DNA]</scope>
    <source>
        <strain evidence="2">PS655</strain>
        <strain evidence="3">PS870</strain>
    </source>
</reference>
<dbReference type="RefSeq" id="WP_150653001.1">
    <property type="nucleotide sequence ID" value="NZ_CABVHJ010000043.1"/>
</dbReference>
<keyword evidence="1" id="KW-0175">Coiled coil</keyword>
<accession>A0A5E6Y3A9</accession>
<gene>
    <name evidence="2" type="ORF">PS655_06034</name>
    <name evidence="3" type="ORF">PS870_06232</name>
</gene>
<dbReference type="Proteomes" id="UP000327167">
    <property type="component" value="Unassembled WGS sequence"/>
</dbReference>